<sequence>MSSDNDRFGGGFLAGSIFGGITGGLLGAWIATKLSNRLTSEPQTDESDDPSTPQFRPPVFMGGSDLEMEDARQSLEDKISQLNSAIDQAREQLSEVNGNASD</sequence>
<keyword evidence="3" id="KW-0812">Transmembrane</keyword>
<dbReference type="Proteomes" id="UP000248857">
    <property type="component" value="Unassembled WGS sequence"/>
</dbReference>
<evidence type="ECO:0000313" key="5">
    <source>
        <dbReference type="Proteomes" id="UP000248857"/>
    </source>
</evidence>
<dbReference type="PANTHER" id="PTHR34048:SF3">
    <property type="entry name" value="LOW-DENSITY RECEPTOR-LIKE PROTEIN"/>
    <property type="match status" value="1"/>
</dbReference>
<feature type="transmembrane region" description="Helical" evidence="3">
    <location>
        <begin position="12"/>
        <end position="31"/>
    </location>
</feature>
<reference evidence="4 5" key="1">
    <citation type="journal article" date="2018" name="Sci. Rep.">
        <title>A novel species of the marine cyanobacterium Acaryochloris with a unique pigment content and lifestyle.</title>
        <authorList>
            <person name="Partensky F."/>
            <person name="Six C."/>
            <person name="Ratin M."/>
            <person name="Garczarek L."/>
            <person name="Vaulot D."/>
            <person name="Probert I."/>
            <person name="Calteau A."/>
            <person name="Gourvil P."/>
            <person name="Marie D."/>
            <person name="Grebert T."/>
            <person name="Bouchier C."/>
            <person name="Le Panse S."/>
            <person name="Gachenot M."/>
            <person name="Rodriguez F."/>
            <person name="Garrido J.L."/>
        </authorList>
    </citation>
    <scope>NUCLEOTIDE SEQUENCE [LARGE SCALE GENOMIC DNA]</scope>
    <source>
        <strain evidence="4 5">RCC1774</strain>
    </source>
</reference>
<dbReference type="InterPro" id="IPR040377">
    <property type="entry name" value="Ssl2009-like"/>
</dbReference>
<evidence type="ECO:0000256" key="2">
    <source>
        <dbReference type="SAM" id="MobiDB-lite"/>
    </source>
</evidence>
<organism evidence="4 5">
    <name type="scientific">Acaryochloris thomasi RCC1774</name>
    <dbReference type="NCBI Taxonomy" id="1764569"/>
    <lineage>
        <taxon>Bacteria</taxon>
        <taxon>Bacillati</taxon>
        <taxon>Cyanobacteriota</taxon>
        <taxon>Cyanophyceae</taxon>
        <taxon>Acaryochloridales</taxon>
        <taxon>Acaryochloridaceae</taxon>
        <taxon>Acaryochloris</taxon>
        <taxon>Acaryochloris thomasi</taxon>
    </lineage>
</organism>
<evidence type="ECO:0000313" key="4">
    <source>
        <dbReference type="EMBL" id="PZD72152.1"/>
    </source>
</evidence>
<protein>
    <recommendedName>
        <fullName evidence="6">Gas vesicle protein</fullName>
    </recommendedName>
</protein>
<dbReference type="EMBL" id="PQWO01000012">
    <property type="protein sequence ID" value="PZD72152.1"/>
    <property type="molecule type" value="Genomic_DNA"/>
</dbReference>
<name>A0A2W1JMN9_9CYAN</name>
<dbReference type="OrthoDB" id="516634at2"/>
<feature type="region of interest" description="Disordered" evidence="2">
    <location>
        <begin position="37"/>
        <end position="64"/>
    </location>
</feature>
<evidence type="ECO:0008006" key="6">
    <source>
        <dbReference type="Google" id="ProtNLM"/>
    </source>
</evidence>
<feature type="coiled-coil region" evidence="1">
    <location>
        <begin position="68"/>
        <end position="99"/>
    </location>
</feature>
<keyword evidence="1" id="KW-0175">Coiled coil</keyword>
<keyword evidence="3" id="KW-1133">Transmembrane helix</keyword>
<keyword evidence="5" id="KW-1185">Reference proteome</keyword>
<dbReference type="RefSeq" id="WP_110987466.1">
    <property type="nucleotide sequence ID" value="NZ_CAWNWM010000012.1"/>
</dbReference>
<keyword evidence="3" id="KW-0472">Membrane</keyword>
<evidence type="ECO:0000256" key="1">
    <source>
        <dbReference type="SAM" id="Coils"/>
    </source>
</evidence>
<accession>A0A2W1JMN9</accession>
<gene>
    <name evidence="4" type="ORF">C1752_04065</name>
</gene>
<dbReference type="PANTHER" id="PTHR34048">
    <property type="entry name" value="LOW-DENSITY RECEPTOR-LIKE PROTEIN"/>
    <property type="match status" value="1"/>
</dbReference>
<evidence type="ECO:0000256" key="3">
    <source>
        <dbReference type="SAM" id="Phobius"/>
    </source>
</evidence>
<comment type="caution">
    <text evidence="4">The sequence shown here is derived from an EMBL/GenBank/DDBJ whole genome shotgun (WGS) entry which is preliminary data.</text>
</comment>
<proteinExistence type="predicted"/>
<dbReference type="AlphaFoldDB" id="A0A2W1JMN9"/>